<name>A0A7S1L0F1_NEODS</name>
<reference evidence="7" key="1">
    <citation type="submission" date="2021-01" db="EMBL/GenBank/DDBJ databases">
        <authorList>
            <person name="Corre E."/>
            <person name="Pelletier E."/>
            <person name="Niang G."/>
            <person name="Scheremetjew M."/>
            <person name="Finn R."/>
            <person name="Kale V."/>
            <person name="Holt S."/>
            <person name="Cochrane G."/>
            <person name="Meng A."/>
            <person name="Brown T."/>
            <person name="Cohen L."/>
        </authorList>
    </citation>
    <scope>NUCLEOTIDE SEQUENCE</scope>
    <source>
        <strain evidence="7">CCAP 1951/1</strain>
    </source>
</reference>
<keyword evidence="5" id="KW-0472">Membrane</keyword>
<evidence type="ECO:0000256" key="4">
    <source>
        <dbReference type="SAM" id="MobiDB-lite"/>
    </source>
</evidence>
<sequence>MSAVDASDRDDVAIAVPPPQPTAAEGGVNADPNAPAVALPRRGTRLVWWKRKFARTVFRTVFSVLNVVVFFVSLLVLVEFVREIEQEQESAGSGDTPIPPGGSTPVPSTTTNATQDLSWKERYVLLGEDVFGSDYKAVVDVYFGFVIVATFSGAFGSLLRQATPIFVAVVCYVPAWLFTLVATIGIHRHLAEHPIASAHDESKARYSVALAWTWLCLVVLIVLFVVGVLLGRSMRTHKADRYRITHRGRIRRGSDDDEDDDEEVAGSNDYEETMVSNVPNFTTDGSGPPRKRQLAKVQQHQQQREAAMRKSGMSTPPPQSPLTETSAASSEADPVHPAQTATALTGAKCRKTAAPLTADDVRRILLQATVDELPQALVEKQACHHVYDGDTLTLQNRERVRLVGVDTPEISRFEPFAEDARAFTKRWCQQRTLFLQQPVALEAQFEGRTNASSGNDKFMVDKYGRRRAIVYVAIRKDHLLEPSSKGAAPAPSETAPAPGASTTAYLNVNEALLLLGFATFYHPSPENEAVFQARFLALQREARNAQRGIWGGFRDREVCYDKRADVFHFFIPKGAASNAAIAAKVCDDGRSISGKAGQDSRYVKQLASKAMDAGYAPCRECQGSISRADMRR</sequence>
<dbReference type="InterPro" id="IPR035437">
    <property type="entry name" value="SNase_OB-fold_sf"/>
</dbReference>
<evidence type="ECO:0000256" key="2">
    <source>
        <dbReference type="ARBA" id="ARBA00022759"/>
    </source>
</evidence>
<keyword evidence="5" id="KW-1133">Transmembrane helix</keyword>
<feature type="region of interest" description="Disordered" evidence="4">
    <location>
        <begin position="89"/>
        <end position="112"/>
    </location>
</feature>
<feature type="transmembrane region" description="Helical" evidence="5">
    <location>
        <begin position="206"/>
        <end position="231"/>
    </location>
</feature>
<feature type="compositionally biased region" description="Acidic residues" evidence="4">
    <location>
        <begin position="255"/>
        <end position="272"/>
    </location>
</feature>
<dbReference type="GO" id="GO:0005737">
    <property type="term" value="C:cytoplasm"/>
    <property type="evidence" value="ECO:0007669"/>
    <property type="project" value="TreeGrafter"/>
</dbReference>
<feature type="transmembrane region" description="Helical" evidence="5">
    <location>
        <begin position="57"/>
        <end position="78"/>
    </location>
</feature>
<keyword evidence="1" id="KW-0540">Nuclease</keyword>
<accession>A0A7S1L0F1</accession>
<dbReference type="PANTHER" id="PTHR12302">
    <property type="entry name" value="EBNA2 BINDING PROTEIN P100"/>
    <property type="match status" value="1"/>
</dbReference>
<proteinExistence type="predicted"/>
<organism evidence="7">
    <name type="scientific">Neobodo designis</name>
    <name type="common">Flagellated protozoan</name>
    <name type="synonym">Bodo designis</name>
    <dbReference type="NCBI Taxonomy" id="312471"/>
    <lineage>
        <taxon>Eukaryota</taxon>
        <taxon>Discoba</taxon>
        <taxon>Euglenozoa</taxon>
        <taxon>Kinetoplastea</taxon>
        <taxon>Metakinetoplastina</taxon>
        <taxon>Neobodonida</taxon>
        <taxon>Neobodo</taxon>
    </lineage>
</organism>
<feature type="region of interest" description="Disordered" evidence="4">
    <location>
        <begin position="251"/>
        <end position="341"/>
    </location>
</feature>
<evidence type="ECO:0000256" key="3">
    <source>
        <dbReference type="ARBA" id="ARBA00022801"/>
    </source>
</evidence>
<keyword evidence="3" id="KW-0378">Hydrolase</keyword>
<evidence type="ECO:0000256" key="5">
    <source>
        <dbReference type="SAM" id="Phobius"/>
    </source>
</evidence>
<keyword evidence="2" id="KW-0255">Endonuclease</keyword>
<dbReference type="Pfam" id="PF00565">
    <property type="entry name" value="SNase"/>
    <property type="match status" value="1"/>
</dbReference>
<dbReference type="EMBL" id="HBGF01002205">
    <property type="protein sequence ID" value="CAD9090489.1"/>
    <property type="molecule type" value="Transcribed_RNA"/>
</dbReference>
<evidence type="ECO:0000313" key="7">
    <source>
        <dbReference type="EMBL" id="CAD9090489.1"/>
    </source>
</evidence>
<feature type="compositionally biased region" description="Basic and acidic residues" evidence="4">
    <location>
        <begin position="1"/>
        <end position="12"/>
    </location>
</feature>
<gene>
    <name evidence="7" type="ORF">NDES1114_LOCUS1526</name>
</gene>
<evidence type="ECO:0000259" key="6">
    <source>
        <dbReference type="PROSITE" id="PS50830"/>
    </source>
</evidence>
<dbReference type="PROSITE" id="PS50830">
    <property type="entry name" value="TNASE_3"/>
    <property type="match status" value="1"/>
</dbReference>
<dbReference type="Gene3D" id="2.40.50.90">
    <property type="match status" value="1"/>
</dbReference>
<feature type="compositionally biased region" description="Polar residues" evidence="4">
    <location>
        <begin position="274"/>
        <end position="285"/>
    </location>
</feature>
<dbReference type="InterPro" id="IPR016071">
    <property type="entry name" value="Staphylococal_nuclease_OB-fold"/>
</dbReference>
<dbReference type="PANTHER" id="PTHR12302:SF3">
    <property type="entry name" value="SERINE_THREONINE-PROTEIN KINASE 31"/>
    <property type="match status" value="1"/>
</dbReference>
<protein>
    <recommendedName>
        <fullName evidence="6">TNase-like domain-containing protein</fullName>
    </recommendedName>
</protein>
<feature type="transmembrane region" description="Helical" evidence="5">
    <location>
        <begin position="166"/>
        <end position="186"/>
    </location>
</feature>
<dbReference type="GO" id="GO:0016787">
    <property type="term" value="F:hydrolase activity"/>
    <property type="evidence" value="ECO:0007669"/>
    <property type="project" value="UniProtKB-KW"/>
</dbReference>
<feature type="domain" description="TNase-like" evidence="6">
    <location>
        <begin position="385"/>
        <end position="552"/>
    </location>
</feature>
<feature type="region of interest" description="Disordered" evidence="4">
    <location>
        <begin position="1"/>
        <end position="35"/>
    </location>
</feature>
<feature type="transmembrane region" description="Helical" evidence="5">
    <location>
        <begin position="141"/>
        <end position="159"/>
    </location>
</feature>
<dbReference type="GO" id="GO:0004519">
    <property type="term" value="F:endonuclease activity"/>
    <property type="evidence" value="ECO:0007669"/>
    <property type="project" value="UniProtKB-KW"/>
</dbReference>
<dbReference type="SUPFAM" id="SSF50199">
    <property type="entry name" value="Staphylococcal nuclease"/>
    <property type="match status" value="1"/>
</dbReference>
<keyword evidence="5" id="KW-0812">Transmembrane</keyword>
<dbReference type="SMART" id="SM00318">
    <property type="entry name" value="SNc"/>
    <property type="match status" value="1"/>
</dbReference>
<evidence type="ECO:0000256" key="1">
    <source>
        <dbReference type="ARBA" id="ARBA00022722"/>
    </source>
</evidence>
<dbReference type="AlphaFoldDB" id="A0A7S1L0F1"/>